<dbReference type="EMBL" id="SWKU01000009">
    <property type="protein sequence ID" value="KAF3003674.1"/>
    <property type="molecule type" value="Genomic_DNA"/>
</dbReference>
<gene>
    <name evidence="1" type="ORF">E8E13_008568</name>
</gene>
<proteinExistence type="predicted"/>
<comment type="caution">
    <text evidence="1">The sequence shown here is derived from an EMBL/GenBank/DDBJ whole genome shotgun (WGS) entry which is preliminary data.</text>
</comment>
<sequence>MRLCPVLQNRLRSGCRIINADAEIFGIIVAHLDLVSTFQLTKWLHAPGHLRDLTIFDKALLTFVQAWHLCVLRGFCVAAQEKEYASELQLDTEEHIDPEPFQYLDDTIGAGSKAESFLIDHYAGLWRLQPDNHNLGLLSLRVAMRIKRRWIEIRLASGISKYDLGKPGLAKPGMGMMSSTSQVDMGGWFAHTVPQKKADGFETELQIRYVEVTTGGEEAVFMAVP</sequence>
<reference evidence="1" key="1">
    <citation type="submission" date="2019-04" db="EMBL/GenBank/DDBJ databases">
        <title>Sequencing of skin fungus with MAO and IRED activity.</title>
        <authorList>
            <person name="Marsaioli A.J."/>
            <person name="Bonatto J.M.C."/>
            <person name="Reis Junior O."/>
        </authorList>
    </citation>
    <scope>NUCLEOTIDE SEQUENCE</scope>
    <source>
        <strain evidence="1">30M1</strain>
    </source>
</reference>
<protein>
    <submittedName>
        <fullName evidence="1">Uncharacterized protein</fullName>
    </submittedName>
</protein>
<dbReference type="AlphaFoldDB" id="A0A9P4W9B0"/>
<organism evidence="1 2">
    <name type="scientific">Curvularia kusanoi</name>
    <name type="common">Cochliobolus kusanoi</name>
    <dbReference type="NCBI Taxonomy" id="90978"/>
    <lineage>
        <taxon>Eukaryota</taxon>
        <taxon>Fungi</taxon>
        <taxon>Dikarya</taxon>
        <taxon>Ascomycota</taxon>
        <taxon>Pezizomycotina</taxon>
        <taxon>Dothideomycetes</taxon>
        <taxon>Pleosporomycetidae</taxon>
        <taxon>Pleosporales</taxon>
        <taxon>Pleosporineae</taxon>
        <taxon>Pleosporaceae</taxon>
        <taxon>Curvularia</taxon>
    </lineage>
</organism>
<keyword evidence="2" id="KW-1185">Reference proteome</keyword>
<accession>A0A9P4W9B0</accession>
<evidence type="ECO:0000313" key="1">
    <source>
        <dbReference type="EMBL" id="KAF3003674.1"/>
    </source>
</evidence>
<name>A0A9P4W9B0_CURKU</name>
<evidence type="ECO:0000313" key="2">
    <source>
        <dbReference type="Proteomes" id="UP000801428"/>
    </source>
</evidence>
<dbReference type="Proteomes" id="UP000801428">
    <property type="component" value="Unassembled WGS sequence"/>
</dbReference>